<feature type="signal peptide" evidence="5">
    <location>
        <begin position="1"/>
        <end position="23"/>
    </location>
</feature>
<evidence type="ECO:0000259" key="6">
    <source>
        <dbReference type="Pfam" id="PF03888"/>
    </source>
</evidence>
<name>A0ABV6H0D8_9PAST</name>
<dbReference type="RefSeq" id="WP_382369451.1">
    <property type="nucleotide sequence ID" value="NZ_JBHLWB010000003.1"/>
</dbReference>
<keyword evidence="9" id="KW-1185">Reference proteome</keyword>
<keyword evidence="3 5" id="KW-0732">Signal</keyword>
<dbReference type="PIRSF" id="PIRSF005427">
    <property type="entry name" value="RseB"/>
    <property type="match status" value="1"/>
</dbReference>
<dbReference type="PANTHER" id="PTHR38782:SF1">
    <property type="entry name" value="SIGMA-E FACTOR REGULATORY PROTEIN RSEB"/>
    <property type="match status" value="1"/>
</dbReference>
<evidence type="ECO:0000313" key="8">
    <source>
        <dbReference type="EMBL" id="MFC0308776.1"/>
    </source>
</evidence>
<evidence type="ECO:0000256" key="3">
    <source>
        <dbReference type="ARBA" id="ARBA00022729"/>
    </source>
</evidence>
<dbReference type="InterPro" id="IPR033434">
    <property type="entry name" value="MucB/RseB_N"/>
</dbReference>
<organism evidence="8 9">
    <name type="scientific">Gallibacterium trehalosifermentans</name>
    <dbReference type="NCBI Taxonomy" id="516935"/>
    <lineage>
        <taxon>Bacteria</taxon>
        <taxon>Pseudomonadati</taxon>
        <taxon>Pseudomonadota</taxon>
        <taxon>Gammaproteobacteria</taxon>
        <taxon>Pasteurellales</taxon>
        <taxon>Pasteurellaceae</taxon>
        <taxon>Gallibacterium</taxon>
    </lineage>
</organism>
<dbReference type="InterPro" id="IPR038484">
    <property type="entry name" value="MucB/RseB_C_sf"/>
</dbReference>
<dbReference type="EMBL" id="JBHLWB010000003">
    <property type="protein sequence ID" value="MFC0308776.1"/>
    <property type="molecule type" value="Genomic_DNA"/>
</dbReference>
<dbReference type="InterPro" id="IPR005588">
    <property type="entry name" value="MucB_RseB"/>
</dbReference>
<evidence type="ECO:0000256" key="5">
    <source>
        <dbReference type="SAM" id="SignalP"/>
    </source>
</evidence>
<dbReference type="PANTHER" id="PTHR38782">
    <property type="match status" value="1"/>
</dbReference>
<dbReference type="Pfam" id="PF17188">
    <property type="entry name" value="MucB_RseB_C"/>
    <property type="match status" value="1"/>
</dbReference>
<accession>A0ABV6H0D8</accession>
<feature type="domain" description="MucB/RseB C-terminal" evidence="7">
    <location>
        <begin position="221"/>
        <end position="312"/>
    </location>
</feature>
<dbReference type="Gene3D" id="3.30.200.100">
    <property type="entry name" value="MucB/RseB, C-terminal domain"/>
    <property type="match status" value="1"/>
</dbReference>
<proteinExistence type="inferred from homology"/>
<comment type="caution">
    <text evidence="8">The sequence shown here is derived from an EMBL/GenBank/DDBJ whole genome shotgun (WGS) entry which is preliminary data.</text>
</comment>
<dbReference type="CDD" id="cd16327">
    <property type="entry name" value="RseB"/>
    <property type="match status" value="1"/>
</dbReference>
<evidence type="ECO:0000256" key="4">
    <source>
        <dbReference type="ARBA" id="ARBA00022764"/>
    </source>
</evidence>
<comment type="subcellular location">
    <subcellularLocation>
        <location evidence="1">Periplasm</location>
    </subcellularLocation>
</comment>
<protein>
    <submittedName>
        <fullName evidence="8">MucB/RseB C-terminal domain-containing protein</fullName>
    </submittedName>
</protein>
<feature type="chain" id="PRO_5046515852" evidence="5">
    <location>
        <begin position="24"/>
        <end position="318"/>
    </location>
</feature>
<keyword evidence="4" id="KW-0574">Periplasm</keyword>
<evidence type="ECO:0000256" key="2">
    <source>
        <dbReference type="ARBA" id="ARBA00008150"/>
    </source>
</evidence>
<dbReference type="Gene3D" id="2.50.20.10">
    <property type="entry name" value="Lipoprotein localisation LolA/LolB/LppX"/>
    <property type="match status" value="1"/>
</dbReference>
<comment type="similarity">
    <text evidence="2">Belongs to the RseB family.</text>
</comment>
<dbReference type="Pfam" id="PF03888">
    <property type="entry name" value="MucB_RseB"/>
    <property type="match status" value="1"/>
</dbReference>
<gene>
    <name evidence="8" type="ORF">ACFFHK_03515</name>
</gene>
<evidence type="ECO:0000256" key="1">
    <source>
        <dbReference type="ARBA" id="ARBA00004418"/>
    </source>
</evidence>
<reference evidence="8 9" key="1">
    <citation type="submission" date="2024-09" db="EMBL/GenBank/DDBJ databases">
        <authorList>
            <person name="Sun Q."/>
            <person name="Mori K."/>
        </authorList>
    </citation>
    <scope>NUCLEOTIDE SEQUENCE [LARGE SCALE GENOMIC DNA]</scope>
    <source>
        <strain evidence="8 9">CCM 7539</strain>
    </source>
</reference>
<feature type="domain" description="MucB/RseB N-terminal" evidence="6">
    <location>
        <begin position="30"/>
        <end position="195"/>
    </location>
</feature>
<evidence type="ECO:0000259" key="7">
    <source>
        <dbReference type="Pfam" id="PF17188"/>
    </source>
</evidence>
<dbReference type="InterPro" id="IPR033436">
    <property type="entry name" value="MucB/RseB_C"/>
</dbReference>
<evidence type="ECO:0000313" key="9">
    <source>
        <dbReference type="Proteomes" id="UP001589767"/>
    </source>
</evidence>
<sequence length="318" mass="36749">MAKKLLHSLIILLISSSAFPIFANTQESPVDHLIQMKDAFQQQNYVMTFTYSEENESYALSYRHASDQQQNHYAQLLYLDGPRTEIWQKENTISYFSANYAPFSIRSNNMIDSLPNIVYSDFSQLTQYYDFIPFGKNRVANRIANVIKLIPKDEFRYAYTVWIDEQSHLPLRGEITDRNGEILSQFKVITLDELANPQTLIDTATQLRQPPEITIYSPNTTNYQWQPSWVPKGFKLIKFHSDGLSPSTQTQLYSDGLFTFSLYLLDQNEMPINQAWRQGIDTLYAEVINGKTVVLVGQIPLTTARRIVQDVKFKEVAQ</sequence>
<dbReference type="Proteomes" id="UP001589767">
    <property type="component" value="Unassembled WGS sequence"/>
</dbReference>